<evidence type="ECO:0000313" key="1">
    <source>
        <dbReference type="EMBL" id="MCM6775876.1"/>
    </source>
</evidence>
<name>A0A9X2ED47_9NOCA</name>
<accession>A0A9X2ED47</accession>
<sequence length="85" mass="8691">MALLTVQLPQGATMSDALRELHLTENDVDTGYGLIPVDPATGLFALRVTDSAAARLTTNGTGATVFADPRIEPVGRPSGGNSAPA</sequence>
<dbReference type="Proteomes" id="UP001139157">
    <property type="component" value="Unassembled WGS sequence"/>
</dbReference>
<dbReference type="AlphaFoldDB" id="A0A9X2ED47"/>
<protein>
    <submittedName>
        <fullName evidence="1">Uncharacterized protein</fullName>
    </submittedName>
</protein>
<dbReference type="EMBL" id="JAMRXG010000008">
    <property type="protein sequence ID" value="MCM6775876.1"/>
    <property type="molecule type" value="Genomic_DNA"/>
</dbReference>
<reference evidence="1" key="1">
    <citation type="submission" date="2022-06" db="EMBL/GenBank/DDBJ databases">
        <title>Novel species in genus nocardia.</title>
        <authorList>
            <person name="Li F."/>
        </authorList>
    </citation>
    <scope>NUCLEOTIDE SEQUENCE</scope>
    <source>
        <strain evidence="1">CDC141</strain>
    </source>
</reference>
<keyword evidence="2" id="KW-1185">Reference proteome</keyword>
<evidence type="ECO:0000313" key="2">
    <source>
        <dbReference type="Proteomes" id="UP001139157"/>
    </source>
</evidence>
<dbReference type="RefSeq" id="WP_251914111.1">
    <property type="nucleotide sequence ID" value="NZ_JAMRXG010000008.1"/>
</dbReference>
<organism evidence="1 2">
    <name type="scientific">Nocardia pulmonis</name>
    <dbReference type="NCBI Taxonomy" id="2951408"/>
    <lineage>
        <taxon>Bacteria</taxon>
        <taxon>Bacillati</taxon>
        <taxon>Actinomycetota</taxon>
        <taxon>Actinomycetes</taxon>
        <taxon>Mycobacteriales</taxon>
        <taxon>Nocardiaceae</taxon>
        <taxon>Nocardia</taxon>
    </lineage>
</organism>
<proteinExistence type="predicted"/>
<comment type="caution">
    <text evidence="1">The sequence shown here is derived from an EMBL/GenBank/DDBJ whole genome shotgun (WGS) entry which is preliminary data.</text>
</comment>
<gene>
    <name evidence="1" type="ORF">NDR86_20570</name>
</gene>